<comment type="caution">
    <text evidence="1">The sequence shown here is derived from an EMBL/GenBank/DDBJ whole genome shotgun (WGS) entry which is preliminary data.</text>
</comment>
<proteinExistence type="predicted"/>
<accession>A0ABV0YUT1</accession>
<gene>
    <name evidence="1" type="ORF">AMECASPLE_036643</name>
</gene>
<sequence length="130" mass="14595">MEILKIRRPTPQTVHCAPQTIHEPFLLCGTEWLLPLFHPLVLVDRGQCWDPDWPGAIQALMHNKLQQVSVRTKSFSNLSYSSSSVGLDQTSQLLLPTCTKNTVQHFSFSWTTFSASNTSTLTIQCSLPIP</sequence>
<evidence type="ECO:0000313" key="1">
    <source>
        <dbReference type="EMBL" id="MEQ2297639.1"/>
    </source>
</evidence>
<organism evidence="1 2">
    <name type="scientific">Ameca splendens</name>
    <dbReference type="NCBI Taxonomy" id="208324"/>
    <lineage>
        <taxon>Eukaryota</taxon>
        <taxon>Metazoa</taxon>
        <taxon>Chordata</taxon>
        <taxon>Craniata</taxon>
        <taxon>Vertebrata</taxon>
        <taxon>Euteleostomi</taxon>
        <taxon>Actinopterygii</taxon>
        <taxon>Neopterygii</taxon>
        <taxon>Teleostei</taxon>
        <taxon>Neoteleostei</taxon>
        <taxon>Acanthomorphata</taxon>
        <taxon>Ovalentaria</taxon>
        <taxon>Atherinomorphae</taxon>
        <taxon>Cyprinodontiformes</taxon>
        <taxon>Goodeidae</taxon>
        <taxon>Ameca</taxon>
    </lineage>
</organism>
<evidence type="ECO:0000313" key="2">
    <source>
        <dbReference type="Proteomes" id="UP001469553"/>
    </source>
</evidence>
<reference evidence="1 2" key="1">
    <citation type="submission" date="2021-06" db="EMBL/GenBank/DDBJ databases">
        <authorList>
            <person name="Palmer J.M."/>
        </authorList>
    </citation>
    <scope>NUCLEOTIDE SEQUENCE [LARGE SCALE GENOMIC DNA]</scope>
    <source>
        <strain evidence="1 2">AS_MEX2019</strain>
        <tissue evidence="1">Muscle</tissue>
    </source>
</reference>
<name>A0ABV0YUT1_9TELE</name>
<dbReference type="Proteomes" id="UP001469553">
    <property type="component" value="Unassembled WGS sequence"/>
</dbReference>
<dbReference type="EMBL" id="JAHRIP010043495">
    <property type="protein sequence ID" value="MEQ2297639.1"/>
    <property type="molecule type" value="Genomic_DNA"/>
</dbReference>
<protein>
    <submittedName>
        <fullName evidence="1">Uncharacterized protein</fullName>
    </submittedName>
</protein>
<keyword evidence="2" id="KW-1185">Reference proteome</keyword>